<organism evidence="1 2">
    <name type="scientific">Cytobacillus firmus</name>
    <name type="common">Bacillus firmus</name>
    <dbReference type="NCBI Taxonomy" id="1399"/>
    <lineage>
        <taxon>Bacteria</taxon>
        <taxon>Bacillati</taxon>
        <taxon>Bacillota</taxon>
        <taxon>Bacilli</taxon>
        <taxon>Bacillales</taxon>
        <taxon>Bacillaceae</taxon>
        <taxon>Cytobacillus</taxon>
    </lineage>
</organism>
<gene>
    <name evidence="1" type="ORF">KIS1582_1335</name>
</gene>
<proteinExistence type="predicted"/>
<protein>
    <submittedName>
        <fullName evidence="1">Uncharacterized protein</fullName>
    </submittedName>
</protein>
<reference evidence="1 2" key="1">
    <citation type="journal article" date="2020" name="G3 (Bethesda)">
        <title>Whole Genome Sequencing and Comparative Genomics of Two Nematicidal Bacillus Strains Reveals a Wide Range of Possible Virulence Factors.</title>
        <authorList>
            <person name="Susic N."/>
            <person name="Janezic S."/>
            <person name="Rupnik M."/>
            <person name="Geric Stare B."/>
        </authorList>
    </citation>
    <scope>NUCLEOTIDE SEQUENCE [LARGE SCALE GENOMIC DNA]</scope>
    <source>
        <strain evidence="1 2">I-1582</strain>
    </source>
</reference>
<sequence length="84" mass="9854">MSKNKEQDDMSKELLRWLEEEDPFGLNEEIKTIIFKCKDCRKEDDVPDFVVHEFGLENKKNQEVKVECPYCGGTMIRAKNNPSD</sequence>
<evidence type="ECO:0000313" key="2">
    <source>
        <dbReference type="Proteomes" id="UP000465778"/>
    </source>
</evidence>
<comment type="caution">
    <text evidence="1">The sequence shown here is derived from an EMBL/GenBank/DDBJ whole genome shotgun (WGS) entry which is preliminary data.</text>
</comment>
<accession>A0A800NBK1</accession>
<dbReference type="RefSeq" id="WP_236564606.1">
    <property type="nucleotide sequence ID" value="NZ_JBALOT010000004.1"/>
</dbReference>
<dbReference type="AlphaFoldDB" id="A0A800NBK1"/>
<dbReference type="Proteomes" id="UP000465778">
    <property type="component" value="Unassembled WGS sequence"/>
</dbReference>
<name>A0A800NBK1_CYTFI</name>
<dbReference type="EMBL" id="VDEM01000009">
    <property type="protein sequence ID" value="KAF0824948.1"/>
    <property type="molecule type" value="Genomic_DNA"/>
</dbReference>
<evidence type="ECO:0000313" key="1">
    <source>
        <dbReference type="EMBL" id="KAF0824948.1"/>
    </source>
</evidence>